<dbReference type="Pfam" id="PF03088">
    <property type="entry name" value="Str_synth"/>
    <property type="match status" value="1"/>
</dbReference>
<dbReference type="Pfam" id="PF20067">
    <property type="entry name" value="SSL_N"/>
    <property type="match status" value="1"/>
</dbReference>
<keyword evidence="3" id="KW-0926">Vacuole</keyword>
<evidence type="ECO:0000313" key="6">
    <source>
        <dbReference type="EMBL" id="KAK6139696.1"/>
    </source>
</evidence>
<organism evidence="6 7">
    <name type="scientific">Rehmannia glutinosa</name>
    <name type="common">Chinese foxglove</name>
    <dbReference type="NCBI Taxonomy" id="99300"/>
    <lineage>
        <taxon>Eukaryota</taxon>
        <taxon>Viridiplantae</taxon>
        <taxon>Streptophyta</taxon>
        <taxon>Embryophyta</taxon>
        <taxon>Tracheophyta</taxon>
        <taxon>Spermatophyta</taxon>
        <taxon>Magnoliopsida</taxon>
        <taxon>eudicotyledons</taxon>
        <taxon>Gunneridae</taxon>
        <taxon>Pentapetalae</taxon>
        <taxon>asterids</taxon>
        <taxon>lamiids</taxon>
        <taxon>Lamiales</taxon>
        <taxon>Orobanchaceae</taxon>
        <taxon>Rehmannieae</taxon>
        <taxon>Rehmannia</taxon>
    </lineage>
</organism>
<proteinExistence type="inferred from homology"/>
<dbReference type="InterPro" id="IPR011042">
    <property type="entry name" value="6-blade_b-propeller_TolB-like"/>
</dbReference>
<evidence type="ECO:0000256" key="4">
    <source>
        <dbReference type="ARBA" id="ARBA00023180"/>
    </source>
</evidence>
<comment type="caution">
    <text evidence="6">The sequence shown here is derived from an EMBL/GenBank/DDBJ whole genome shotgun (WGS) entry which is preliminary data.</text>
</comment>
<accession>A0ABR0VZE9</accession>
<feature type="domain" description="Strictosidine synthase conserved region" evidence="5">
    <location>
        <begin position="136"/>
        <end position="219"/>
    </location>
</feature>
<keyword evidence="4" id="KW-0325">Glycoprotein</keyword>
<comment type="similarity">
    <text evidence="2">Belongs to the strictosidine synthase family.</text>
</comment>
<evidence type="ECO:0000313" key="7">
    <source>
        <dbReference type="Proteomes" id="UP001318860"/>
    </source>
</evidence>
<name>A0ABR0VZE9_REHGL</name>
<dbReference type="PANTHER" id="PTHR10426:SF68">
    <property type="entry name" value="OS07G0614000 PROTEIN"/>
    <property type="match status" value="1"/>
</dbReference>
<evidence type="ECO:0000259" key="5">
    <source>
        <dbReference type="Pfam" id="PF03088"/>
    </source>
</evidence>
<dbReference type="Proteomes" id="UP001318860">
    <property type="component" value="Unassembled WGS sequence"/>
</dbReference>
<dbReference type="Gene3D" id="2.120.10.30">
    <property type="entry name" value="TolB, C-terminal domain"/>
    <property type="match status" value="1"/>
</dbReference>
<gene>
    <name evidence="6" type="ORF">DH2020_026564</name>
</gene>
<protein>
    <recommendedName>
        <fullName evidence="5">Strictosidine synthase conserved region domain-containing protein</fullName>
    </recommendedName>
</protein>
<dbReference type="EMBL" id="JABTTQ020000369">
    <property type="protein sequence ID" value="KAK6139696.1"/>
    <property type="molecule type" value="Genomic_DNA"/>
</dbReference>
<dbReference type="InterPro" id="IPR018119">
    <property type="entry name" value="Strictosidine_synth_cons-reg"/>
</dbReference>
<evidence type="ECO:0000256" key="3">
    <source>
        <dbReference type="ARBA" id="ARBA00022554"/>
    </source>
</evidence>
<dbReference type="SUPFAM" id="SSF63829">
    <property type="entry name" value="Calcium-dependent phosphotriesterase"/>
    <property type="match status" value="1"/>
</dbReference>
<evidence type="ECO:0000256" key="1">
    <source>
        <dbReference type="ARBA" id="ARBA00004116"/>
    </source>
</evidence>
<dbReference type="PANTHER" id="PTHR10426">
    <property type="entry name" value="STRICTOSIDINE SYNTHASE-RELATED"/>
    <property type="match status" value="1"/>
</dbReference>
<sequence>MASTLRHHLLTCSVILVLAIAFQVIFFSPSSDLSVPSNGKLQEVIKLGEGLLKQPEDVAIDKMGILYTATRDGYIKRLHKNGTWENWWQIESDGLLGLTTTAAGDLIVCDANKGLLKVGEDGVMVLASLGFTDAVIEASDGTLYFSVASTKFGLHNWELDLLEEKPHGQLLKYDPTLNVTSIVLDHLGFANGVALSANQDYLIVCESWKYRCLKYWLEGDYKGQTEIFIDNLPGGPDNINLAPDGSFWIALLELLPSKPRYLYTSRLSKYLLGAYPKLGKWVIGVEKKAMVVNVGSDGKIIRGFDDPTAKVMAFVTSALEFEGHLYVGSLHNDFLGKLPLI</sequence>
<evidence type="ECO:0000256" key="2">
    <source>
        <dbReference type="ARBA" id="ARBA00009191"/>
    </source>
</evidence>
<reference evidence="6 7" key="1">
    <citation type="journal article" date="2021" name="Comput. Struct. Biotechnol. J.">
        <title>De novo genome assembly of the potent medicinal plant Rehmannia glutinosa using nanopore technology.</title>
        <authorList>
            <person name="Ma L."/>
            <person name="Dong C."/>
            <person name="Song C."/>
            <person name="Wang X."/>
            <person name="Zheng X."/>
            <person name="Niu Y."/>
            <person name="Chen S."/>
            <person name="Feng W."/>
        </authorList>
    </citation>
    <scope>NUCLEOTIDE SEQUENCE [LARGE SCALE GENOMIC DNA]</scope>
    <source>
        <strain evidence="6">DH-2019</strain>
    </source>
</reference>
<comment type="subcellular location">
    <subcellularLocation>
        <location evidence="1">Vacuole</location>
    </subcellularLocation>
</comment>
<keyword evidence="7" id="KW-1185">Reference proteome</keyword>